<evidence type="ECO:0000313" key="3">
    <source>
        <dbReference type="Proteomes" id="UP000019376"/>
    </source>
</evidence>
<dbReference type="HOGENOM" id="CLU_2688582_0_0_1"/>
<sequence length="74" mass="8375">MAPTPLSTWIVTLYLPLHVWSSQPKPDSPTRHAQHIIDDTAVITSDTILSDYASLRQSYFSLSAAWFFPNTRIV</sequence>
<organism evidence="2 3">
    <name type="scientific">Penicillium oxalicum (strain 114-2 / CGMCC 5302)</name>
    <name type="common">Penicillium decumbens</name>
    <dbReference type="NCBI Taxonomy" id="933388"/>
    <lineage>
        <taxon>Eukaryota</taxon>
        <taxon>Fungi</taxon>
        <taxon>Dikarya</taxon>
        <taxon>Ascomycota</taxon>
        <taxon>Pezizomycotina</taxon>
        <taxon>Eurotiomycetes</taxon>
        <taxon>Eurotiomycetidae</taxon>
        <taxon>Eurotiales</taxon>
        <taxon>Aspergillaceae</taxon>
        <taxon>Penicillium</taxon>
    </lineage>
</organism>
<proteinExistence type="predicted"/>
<dbReference type="EMBL" id="KB644409">
    <property type="protein sequence ID" value="EPS26769.1"/>
    <property type="molecule type" value="Genomic_DNA"/>
</dbReference>
<feature type="signal peptide" evidence="1">
    <location>
        <begin position="1"/>
        <end position="21"/>
    </location>
</feature>
<keyword evidence="3" id="KW-1185">Reference proteome</keyword>
<protein>
    <submittedName>
        <fullName evidence="2">Uncharacterized protein</fullName>
    </submittedName>
</protein>
<dbReference type="Proteomes" id="UP000019376">
    <property type="component" value="Unassembled WGS sequence"/>
</dbReference>
<evidence type="ECO:0000256" key="1">
    <source>
        <dbReference type="SAM" id="SignalP"/>
    </source>
</evidence>
<dbReference type="AlphaFoldDB" id="S7Z981"/>
<gene>
    <name evidence="2" type="ORF">PDE_01708</name>
</gene>
<feature type="chain" id="PRO_5004559772" evidence="1">
    <location>
        <begin position="22"/>
        <end position="74"/>
    </location>
</feature>
<keyword evidence="1" id="KW-0732">Signal</keyword>
<name>S7Z981_PENO1</name>
<reference evidence="2 3" key="1">
    <citation type="journal article" date="2013" name="PLoS ONE">
        <title>Genomic and secretomic analyses reveal unique features of the lignocellulolytic enzyme system of Penicillium decumbens.</title>
        <authorList>
            <person name="Liu G."/>
            <person name="Zhang L."/>
            <person name="Wei X."/>
            <person name="Zou G."/>
            <person name="Qin Y."/>
            <person name="Ma L."/>
            <person name="Li J."/>
            <person name="Zheng H."/>
            <person name="Wang S."/>
            <person name="Wang C."/>
            <person name="Xun L."/>
            <person name="Zhao G.-P."/>
            <person name="Zhou Z."/>
            <person name="Qu Y."/>
        </authorList>
    </citation>
    <scope>NUCLEOTIDE SEQUENCE [LARGE SCALE GENOMIC DNA]</scope>
    <source>
        <strain evidence="3">114-2 / CGMCC 5302</strain>
    </source>
</reference>
<accession>S7Z981</accession>
<evidence type="ECO:0000313" key="2">
    <source>
        <dbReference type="EMBL" id="EPS26769.1"/>
    </source>
</evidence>